<evidence type="ECO:0000313" key="2">
    <source>
        <dbReference type="Proteomes" id="UP001060215"/>
    </source>
</evidence>
<accession>A0ACC0G393</accession>
<name>A0ACC0G393_9ERIC</name>
<dbReference type="EMBL" id="CM045769">
    <property type="protein sequence ID" value="KAI7995058.1"/>
    <property type="molecule type" value="Genomic_DNA"/>
</dbReference>
<keyword evidence="2" id="KW-1185">Reference proteome</keyword>
<dbReference type="Proteomes" id="UP001060215">
    <property type="component" value="Chromosome 12"/>
</dbReference>
<gene>
    <name evidence="1" type="ORF">LOK49_LG11G00838</name>
</gene>
<protein>
    <submittedName>
        <fullName evidence="1">Prolyl 4-hydroxylase 7</fullName>
    </submittedName>
</protein>
<organism evidence="1 2">
    <name type="scientific">Camellia lanceoleosa</name>
    <dbReference type="NCBI Taxonomy" id="1840588"/>
    <lineage>
        <taxon>Eukaryota</taxon>
        <taxon>Viridiplantae</taxon>
        <taxon>Streptophyta</taxon>
        <taxon>Embryophyta</taxon>
        <taxon>Tracheophyta</taxon>
        <taxon>Spermatophyta</taxon>
        <taxon>Magnoliopsida</taxon>
        <taxon>eudicotyledons</taxon>
        <taxon>Gunneridae</taxon>
        <taxon>Pentapetalae</taxon>
        <taxon>asterids</taxon>
        <taxon>Ericales</taxon>
        <taxon>Theaceae</taxon>
        <taxon>Camellia</taxon>
    </lineage>
</organism>
<reference evidence="1 2" key="1">
    <citation type="journal article" date="2022" name="Plant J.">
        <title>Chromosome-level genome of Camellia lanceoleosa provides a valuable resource for understanding genome evolution and self-incompatibility.</title>
        <authorList>
            <person name="Gong W."/>
            <person name="Xiao S."/>
            <person name="Wang L."/>
            <person name="Liao Z."/>
            <person name="Chang Y."/>
            <person name="Mo W."/>
            <person name="Hu G."/>
            <person name="Li W."/>
            <person name="Zhao G."/>
            <person name="Zhu H."/>
            <person name="Hu X."/>
            <person name="Ji K."/>
            <person name="Xiang X."/>
            <person name="Song Q."/>
            <person name="Yuan D."/>
            <person name="Jin S."/>
            <person name="Zhang L."/>
        </authorList>
    </citation>
    <scope>NUCLEOTIDE SEQUENCE [LARGE SCALE GENOMIC DNA]</scope>
    <source>
        <strain evidence="1">SQ_2022a</strain>
    </source>
</reference>
<sequence length="77" mass="8707">MNKGIHEECDHFVQLAKDKVKKSMVADIESSKSVESKVHISFGMFLNKAQVSETSLFILNYQLVKMNFAICYSFGVS</sequence>
<proteinExistence type="predicted"/>
<comment type="caution">
    <text evidence="1">The sequence shown here is derived from an EMBL/GenBank/DDBJ whole genome shotgun (WGS) entry which is preliminary data.</text>
</comment>
<evidence type="ECO:0000313" key="1">
    <source>
        <dbReference type="EMBL" id="KAI7995058.1"/>
    </source>
</evidence>